<dbReference type="Pfam" id="PF07009">
    <property type="entry name" value="NusG_II"/>
    <property type="match status" value="1"/>
</dbReference>
<keyword evidence="1" id="KW-0472">Membrane</keyword>
<keyword evidence="1" id="KW-1133">Transmembrane helix</keyword>
<accession>A0A644WRP5</accession>
<feature type="transmembrane region" description="Helical" evidence="1">
    <location>
        <begin position="21"/>
        <end position="39"/>
    </location>
</feature>
<sequence length="142" mass="16117">MNNLKNIKGRKMKTKINRYDIALIAAIVLINVVILFSGGRKAVHADEKIAYVYSHEELVGEYVMSDDYETEFTIGDEKSGYNTVHIENGEVWIHDASCPDKICLSQGKISRDGEIIVCLPNQFMIQIEDKSEEENDVDFMAQ</sequence>
<name>A0A644WRP5_9ZZZZ</name>
<proteinExistence type="predicted"/>
<evidence type="ECO:0000313" key="2">
    <source>
        <dbReference type="EMBL" id="MPM06555.1"/>
    </source>
</evidence>
<reference evidence="2" key="1">
    <citation type="submission" date="2019-08" db="EMBL/GenBank/DDBJ databases">
        <authorList>
            <person name="Kucharzyk K."/>
            <person name="Murdoch R.W."/>
            <person name="Higgins S."/>
            <person name="Loffler F."/>
        </authorList>
    </citation>
    <scope>NUCLEOTIDE SEQUENCE</scope>
</reference>
<dbReference type="EMBL" id="VSSQ01001240">
    <property type="protein sequence ID" value="MPM06555.1"/>
    <property type="molecule type" value="Genomic_DNA"/>
</dbReference>
<evidence type="ECO:0000256" key="1">
    <source>
        <dbReference type="SAM" id="Phobius"/>
    </source>
</evidence>
<dbReference type="Gene3D" id="2.60.320.10">
    <property type="entry name" value="N-utilization substance G protein NusG, insert domain"/>
    <property type="match status" value="1"/>
</dbReference>
<comment type="caution">
    <text evidence="2">The sequence shown here is derived from an EMBL/GenBank/DDBJ whole genome shotgun (WGS) entry which is preliminary data.</text>
</comment>
<gene>
    <name evidence="2" type="ORF">SDC9_52856</name>
</gene>
<dbReference type="InterPro" id="IPR038690">
    <property type="entry name" value="NusG_2_sf"/>
</dbReference>
<keyword evidence="1" id="KW-0812">Transmembrane</keyword>
<organism evidence="2">
    <name type="scientific">bioreactor metagenome</name>
    <dbReference type="NCBI Taxonomy" id="1076179"/>
    <lineage>
        <taxon>unclassified sequences</taxon>
        <taxon>metagenomes</taxon>
        <taxon>ecological metagenomes</taxon>
    </lineage>
</organism>
<protein>
    <submittedName>
        <fullName evidence="2">Uncharacterized protein</fullName>
    </submittedName>
</protein>
<dbReference type="AlphaFoldDB" id="A0A644WRP5"/>